<evidence type="ECO:0000313" key="16">
    <source>
        <dbReference type="Proteomes" id="UP000231019"/>
    </source>
</evidence>
<dbReference type="GO" id="GO:0009432">
    <property type="term" value="P:SOS response"/>
    <property type="evidence" value="ECO:0007669"/>
    <property type="project" value="UniProtKB-KW"/>
</dbReference>
<dbReference type="Pfam" id="PF01726">
    <property type="entry name" value="LexA_DNA_bind"/>
    <property type="match status" value="1"/>
</dbReference>
<dbReference type="GO" id="GO:0004252">
    <property type="term" value="F:serine-type endopeptidase activity"/>
    <property type="evidence" value="ECO:0007669"/>
    <property type="project" value="InterPro"/>
</dbReference>
<keyword evidence="8" id="KW-0238">DNA-binding</keyword>
<gene>
    <name evidence="15" type="primary">lexA</name>
    <name evidence="15" type="ORF">COW36_18040</name>
</gene>
<dbReference type="InterPro" id="IPR039418">
    <property type="entry name" value="LexA-like"/>
</dbReference>
<accession>A0A2M7G1A4</accession>
<dbReference type="GO" id="GO:0006508">
    <property type="term" value="P:proteolysis"/>
    <property type="evidence" value="ECO:0007669"/>
    <property type="project" value="InterPro"/>
</dbReference>
<dbReference type="InterPro" id="IPR036286">
    <property type="entry name" value="LexA/Signal_pep-like_sf"/>
</dbReference>
<dbReference type="InterPro" id="IPR036388">
    <property type="entry name" value="WH-like_DNA-bd_sf"/>
</dbReference>
<dbReference type="Pfam" id="PF00717">
    <property type="entry name" value="Peptidase_S24"/>
    <property type="match status" value="1"/>
</dbReference>
<dbReference type="GO" id="GO:0003677">
    <property type="term" value="F:DNA binding"/>
    <property type="evidence" value="ECO:0007669"/>
    <property type="project" value="UniProtKB-KW"/>
</dbReference>
<evidence type="ECO:0000256" key="2">
    <source>
        <dbReference type="ARBA" id="ARBA00022491"/>
    </source>
</evidence>
<evidence type="ECO:0000256" key="5">
    <source>
        <dbReference type="ARBA" id="ARBA00022801"/>
    </source>
</evidence>
<keyword evidence="11" id="KW-0742">SOS response</keyword>
<evidence type="ECO:0000256" key="7">
    <source>
        <dbReference type="ARBA" id="ARBA00023015"/>
    </source>
</evidence>
<dbReference type="GO" id="GO:0006260">
    <property type="term" value="P:DNA replication"/>
    <property type="evidence" value="ECO:0007669"/>
    <property type="project" value="UniProtKB-KW"/>
</dbReference>
<dbReference type="AlphaFoldDB" id="A0A2M7G1A4"/>
<keyword evidence="7" id="KW-0805">Transcription regulation</keyword>
<evidence type="ECO:0000256" key="6">
    <source>
        <dbReference type="ARBA" id="ARBA00022813"/>
    </source>
</evidence>
<keyword evidence="6 12" id="KW-0068">Autocatalytic cleavage</keyword>
<evidence type="ECO:0000256" key="10">
    <source>
        <dbReference type="ARBA" id="ARBA00023204"/>
    </source>
</evidence>
<keyword evidence="10" id="KW-0234">DNA repair</keyword>
<dbReference type="InterPro" id="IPR015927">
    <property type="entry name" value="Peptidase_S24_S26A/B/C"/>
</dbReference>
<dbReference type="InterPro" id="IPR006199">
    <property type="entry name" value="LexA_DNA-bd_dom"/>
</dbReference>
<keyword evidence="4" id="KW-0227">DNA damage</keyword>
<evidence type="ECO:0000313" key="15">
    <source>
        <dbReference type="EMBL" id="PIW15317.1"/>
    </source>
</evidence>
<evidence type="ECO:0000256" key="1">
    <source>
        <dbReference type="ARBA" id="ARBA00007484"/>
    </source>
</evidence>
<comment type="similarity">
    <text evidence="1 12">Belongs to the peptidase S24 family.</text>
</comment>
<evidence type="ECO:0000259" key="13">
    <source>
        <dbReference type="Pfam" id="PF00717"/>
    </source>
</evidence>
<dbReference type="EMBL" id="PFFQ01000053">
    <property type="protein sequence ID" value="PIW15317.1"/>
    <property type="molecule type" value="Genomic_DNA"/>
</dbReference>
<dbReference type="InterPro" id="IPR050077">
    <property type="entry name" value="LexA_repressor"/>
</dbReference>
<dbReference type="PRINTS" id="PR00726">
    <property type="entry name" value="LEXASERPTASE"/>
</dbReference>
<dbReference type="SUPFAM" id="SSF46785">
    <property type="entry name" value="Winged helix' DNA-binding domain"/>
    <property type="match status" value="1"/>
</dbReference>
<evidence type="ECO:0000256" key="9">
    <source>
        <dbReference type="ARBA" id="ARBA00023163"/>
    </source>
</evidence>
<organism evidence="15 16">
    <name type="scientific">bacterium (Candidatus Blackallbacteria) CG17_big_fil_post_rev_8_21_14_2_50_48_46</name>
    <dbReference type="NCBI Taxonomy" id="2014261"/>
    <lineage>
        <taxon>Bacteria</taxon>
        <taxon>Candidatus Blackallbacteria</taxon>
    </lineage>
</organism>
<dbReference type="GO" id="GO:0045892">
    <property type="term" value="P:negative regulation of DNA-templated transcription"/>
    <property type="evidence" value="ECO:0007669"/>
    <property type="project" value="InterPro"/>
</dbReference>
<keyword evidence="3" id="KW-0235">DNA replication</keyword>
<feature type="domain" description="Peptidase S24/S26A/S26B/S26C" evidence="13">
    <location>
        <begin position="85"/>
        <end position="201"/>
    </location>
</feature>
<reference evidence="15 16" key="1">
    <citation type="submission" date="2017-09" db="EMBL/GenBank/DDBJ databases">
        <title>Depth-based differentiation of microbial function through sediment-hosted aquifers and enrichment of novel symbionts in the deep terrestrial subsurface.</title>
        <authorList>
            <person name="Probst A.J."/>
            <person name="Ladd B."/>
            <person name="Jarett J.K."/>
            <person name="Geller-Mcgrath D.E."/>
            <person name="Sieber C.M."/>
            <person name="Emerson J.B."/>
            <person name="Anantharaman K."/>
            <person name="Thomas B.C."/>
            <person name="Malmstrom R."/>
            <person name="Stieglmeier M."/>
            <person name="Klingl A."/>
            <person name="Woyke T."/>
            <person name="Ryan C.M."/>
            <person name="Banfield J.F."/>
        </authorList>
    </citation>
    <scope>NUCLEOTIDE SEQUENCE [LARGE SCALE GENOMIC DNA]</scope>
    <source>
        <strain evidence="15">CG17_big_fil_post_rev_8_21_14_2_50_48_46</strain>
    </source>
</reference>
<dbReference type="Proteomes" id="UP000231019">
    <property type="component" value="Unassembled WGS sequence"/>
</dbReference>
<keyword evidence="9" id="KW-0804">Transcription</keyword>
<keyword evidence="5 12" id="KW-0378">Hydrolase</keyword>
<evidence type="ECO:0000256" key="8">
    <source>
        <dbReference type="ARBA" id="ARBA00023125"/>
    </source>
</evidence>
<dbReference type="InterPro" id="IPR006200">
    <property type="entry name" value="LexA"/>
</dbReference>
<protein>
    <submittedName>
        <fullName evidence="15">Repressor LexA</fullName>
    </submittedName>
</protein>
<evidence type="ECO:0000256" key="3">
    <source>
        <dbReference type="ARBA" id="ARBA00022705"/>
    </source>
</evidence>
<dbReference type="Gene3D" id="2.10.109.10">
    <property type="entry name" value="Umud Fragment, subunit A"/>
    <property type="match status" value="1"/>
</dbReference>
<evidence type="ECO:0000256" key="12">
    <source>
        <dbReference type="RuleBase" id="RU003991"/>
    </source>
</evidence>
<dbReference type="PANTHER" id="PTHR33516">
    <property type="entry name" value="LEXA REPRESSOR"/>
    <property type="match status" value="1"/>
</dbReference>
<keyword evidence="2" id="KW-0678">Repressor</keyword>
<dbReference type="FunFam" id="2.10.109.10:FF:000001">
    <property type="entry name" value="LexA repressor"/>
    <property type="match status" value="1"/>
</dbReference>
<dbReference type="PANTHER" id="PTHR33516:SF2">
    <property type="entry name" value="LEXA REPRESSOR-RELATED"/>
    <property type="match status" value="1"/>
</dbReference>
<dbReference type="InterPro" id="IPR006197">
    <property type="entry name" value="Peptidase_S24_LexA"/>
</dbReference>
<evidence type="ECO:0000256" key="11">
    <source>
        <dbReference type="ARBA" id="ARBA00023236"/>
    </source>
</evidence>
<name>A0A2M7G1A4_9BACT</name>
<dbReference type="CDD" id="cd06529">
    <property type="entry name" value="S24_LexA-like"/>
    <property type="match status" value="1"/>
</dbReference>
<comment type="caution">
    <text evidence="15">The sequence shown here is derived from an EMBL/GenBank/DDBJ whole genome shotgun (WGS) entry which is preliminary data.</text>
</comment>
<dbReference type="InterPro" id="IPR036390">
    <property type="entry name" value="WH_DNA-bd_sf"/>
</dbReference>
<dbReference type="Gene3D" id="1.10.10.10">
    <property type="entry name" value="Winged helix-like DNA-binding domain superfamily/Winged helix DNA-binding domain"/>
    <property type="match status" value="1"/>
</dbReference>
<feature type="domain" description="LexA repressor DNA-binding" evidence="14">
    <location>
        <begin position="6"/>
        <end position="61"/>
    </location>
</feature>
<sequence>MSNTQMNDRELEAFREIRNSLIKRGRPPSVRELMIDLGYRSPRSAAVLIDRLIEKGLLRRKADGGLQLLAEPELNQDHAQTVNVPLVGTVACGSPILADENIEAVIPVSTKMAKPPHQYFLLKVNGDSMNECQIYDHDLVLIRQQTTADNGDLVVALIDTEATVKEFHRSRNTIILKPRSSNRGHQPIVLTEDFQIQGIVVATLPKEVLN</sequence>
<evidence type="ECO:0000259" key="14">
    <source>
        <dbReference type="Pfam" id="PF01726"/>
    </source>
</evidence>
<dbReference type="GO" id="GO:0006281">
    <property type="term" value="P:DNA repair"/>
    <property type="evidence" value="ECO:0007669"/>
    <property type="project" value="UniProtKB-KW"/>
</dbReference>
<dbReference type="NCBIfam" id="TIGR00498">
    <property type="entry name" value="lexA"/>
    <property type="match status" value="1"/>
</dbReference>
<proteinExistence type="inferred from homology"/>
<evidence type="ECO:0000256" key="4">
    <source>
        <dbReference type="ARBA" id="ARBA00022763"/>
    </source>
</evidence>
<dbReference type="SUPFAM" id="SSF51306">
    <property type="entry name" value="LexA/Signal peptidase"/>
    <property type="match status" value="1"/>
</dbReference>